<sequence length="77" mass="8193">MFPTPTTQRPAGDPDMTRYRPNHGRFAEHHARYALAVAALMAAAVTGGGPEYAAVFFSFGQQLLPPPGGRGPDRPAT</sequence>
<name>A0ABN1DWW3_9ACTN</name>
<gene>
    <name evidence="2" type="ORF">GCM10010390_65570</name>
</gene>
<evidence type="ECO:0000256" key="1">
    <source>
        <dbReference type="SAM" id="MobiDB-lite"/>
    </source>
</evidence>
<evidence type="ECO:0000313" key="2">
    <source>
        <dbReference type="EMBL" id="GAA0554371.1"/>
    </source>
</evidence>
<proteinExistence type="predicted"/>
<comment type="caution">
    <text evidence="2">The sequence shown here is derived from an EMBL/GenBank/DDBJ whole genome shotgun (WGS) entry which is preliminary data.</text>
</comment>
<evidence type="ECO:0000313" key="3">
    <source>
        <dbReference type="Proteomes" id="UP001501576"/>
    </source>
</evidence>
<dbReference type="EMBL" id="BAAABZ010000071">
    <property type="protein sequence ID" value="GAA0554371.1"/>
    <property type="molecule type" value="Genomic_DNA"/>
</dbReference>
<reference evidence="2 3" key="1">
    <citation type="journal article" date="2019" name="Int. J. Syst. Evol. Microbiol.">
        <title>The Global Catalogue of Microorganisms (GCM) 10K type strain sequencing project: providing services to taxonomists for standard genome sequencing and annotation.</title>
        <authorList>
            <consortium name="The Broad Institute Genomics Platform"/>
            <consortium name="The Broad Institute Genome Sequencing Center for Infectious Disease"/>
            <person name="Wu L."/>
            <person name="Ma J."/>
        </authorList>
    </citation>
    <scope>NUCLEOTIDE SEQUENCE [LARGE SCALE GENOMIC DNA]</scope>
    <source>
        <strain evidence="2 3">JCM 5052</strain>
    </source>
</reference>
<dbReference type="Proteomes" id="UP001501576">
    <property type="component" value="Unassembled WGS sequence"/>
</dbReference>
<organism evidence="2 3">
    <name type="scientific">Streptomyces mordarskii</name>
    <dbReference type="NCBI Taxonomy" id="1226758"/>
    <lineage>
        <taxon>Bacteria</taxon>
        <taxon>Bacillati</taxon>
        <taxon>Actinomycetota</taxon>
        <taxon>Actinomycetes</taxon>
        <taxon>Kitasatosporales</taxon>
        <taxon>Streptomycetaceae</taxon>
        <taxon>Streptomyces</taxon>
    </lineage>
</organism>
<protein>
    <submittedName>
        <fullName evidence="2">Uncharacterized protein</fullName>
    </submittedName>
</protein>
<keyword evidence="3" id="KW-1185">Reference proteome</keyword>
<feature type="region of interest" description="Disordered" evidence="1">
    <location>
        <begin position="1"/>
        <end position="22"/>
    </location>
</feature>
<accession>A0ABN1DWW3</accession>